<protein>
    <submittedName>
        <fullName evidence="1">Uncharacterized protein</fullName>
    </submittedName>
</protein>
<accession>A0A1H1WQN7</accession>
<proteinExistence type="predicted"/>
<reference evidence="2" key="1">
    <citation type="submission" date="2016-10" db="EMBL/GenBank/DDBJ databases">
        <authorList>
            <person name="Varghese N."/>
            <person name="Submissions S."/>
        </authorList>
    </citation>
    <scope>NUCLEOTIDE SEQUENCE [LARGE SCALE GENOMIC DNA]</scope>
    <source>
        <strain evidence="2">GAS369</strain>
    </source>
</reference>
<dbReference type="AlphaFoldDB" id="A0A1H1WQN7"/>
<keyword evidence="2" id="KW-1185">Reference proteome</keyword>
<evidence type="ECO:0000313" key="2">
    <source>
        <dbReference type="Proteomes" id="UP000243904"/>
    </source>
</evidence>
<organism evidence="1 2">
    <name type="scientific">Bradyrhizobium canariense</name>
    <dbReference type="NCBI Taxonomy" id="255045"/>
    <lineage>
        <taxon>Bacteria</taxon>
        <taxon>Pseudomonadati</taxon>
        <taxon>Pseudomonadota</taxon>
        <taxon>Alphaproteobacteria</taxon>
        <taxon>Hyphomicrobiales</taxon>
        <taxon>Nitrobacteraceae</taxon>
        <taxon>Bradyrhizobium</taxon>
    </lineage>
</organism>
<name>A0A1H1WQN7_9BRAD</name>
<dbReference type="Proteomes" id="UP000243904">
    <property type="component" value="Chromosome I"/>
</dbReference>
<sequence>MGVWAGAVTTSGDVRTKSLIYFDSVVRRIRGCVPIHESKPMRPGASNLKSDL</sequence>
<dbReference type="EMBL" id="LT629750">
    <property type="protein sequence ID" value="SDS98666.1"/>
    <property type="molecule type" value="Genomic_DNA"/>
</dbReference>
<gene>
    <name evidence="1" type="ORF">SAMN05444158_3936</name>
</gene>
<evidence type="ECO:0000313" key="1">
    <source>
        <dbReference type="EMBL" id="SDS98666.1"/>
    </source>
</evidence>